<protein>
    <recommendedName>
        <fullName evidence="4">MIF4G domain-containing protein</fullName>
    </recommendedName>
</protein>
<feature type="region of interest" description="Disordered" evidence="3">
    <location>
        <begin position="1"/>
        <end position="25"/>
    </location>
</feature>
<dbReference type="PANTHER" id="PTHR12839:SF7">
    <property type="entry name" value="REGULATOR OF NONSENSE TRANSCRIPTS 2"/>
    <property type="match status" value="1"/>
</dbReference>
<feature type="region of interest" description="Disordered" evidence="3">
    <location>
        <begin position="906"/>
        <end position="990"/>
    </location>
</feature>
<feature type="compositionally biased region" description="Low complexity" evidence="3">
    <location>
        <begin position="249"/>
        <end position="259"/>
    </location>
</feature>
<gene>
    <name evidence="5" type="ORF">G7K_0257-t1</name>
</gene>
<dbReference type="PANTHER" id="PTHR12839">
    <property type="entry name" value="NONSENSE-MEDIATED MRNA DECAY PROTEIN 2 UP-FRAMESHIFT SUPPRESSOR 2"/>
    <property type="match status" value="1"/>
</dbReference>
<dbReference type="InterPro" id="IPR007193">
    <property type="entry name" value="Upf2/Nmd2_C"/>
</dbReference>
<feature type="domain" description="MIF4G" evidence="4">
    <location>
        <begin position="676"/>
        <end position="884"/>
    </location>
</feature>
<evidence type="ECO:0000313" key="6">
    <source>
        <dbReference type="Proteomes" id="UP000033140"/>
    </source>
</evidence>
<reference evidence="5 6" key="2">
    <citation type="journal article" date="2014" name="J. Gen. Appl. Microbiol.">
        <title>The early diverging ascomycetous budding yeast Saitoella complicata has three histone deacetylases belonging to the Clr6, Hos2, and Rpd3 lineages.</title>
        <authorList>
            <person name="Nishida H."/>
            <person name="Matsumoto T."/>
            <person name="Kondo S."/>
            <person name="Hamamoto M."/>
            <person name="Yoshikawa H."/>
        </authorList>
    </citation>
    <scope>NUCLEOTIDE SEQUENCE [LARGE SCALE GENOMIC DNA]</scope>
    <source>
        <strain evidence="5 6">NRRL Y-17804</strain>
    </source>
</reference>
<keyword evidence="6" id="KW-1185">Reference proteome</keyword>
<feature type="region of interest" description="Disordered" evidence="3">
    <location>
        <begin position="416"/>
        <end position="465"/>
    </location>
</feature>
<evidence type="ECO:0000256" key="1">
    <source>
        <dbReference type="ARBA" id="ARBA00004496"/>
    </source>
</evidence>
<organism evidence="5 6">
    <name type="scientific">Saitoella complicata (strain BCRC 22490 / CBS 7301 / JCM 7358 / NBRC 10748 / NRRL Y-17804)</name>
    <dbReference type="NCBI Taxonomy" id="698492"/>
    <lineage>
        <taxon>Eukaryota</taxon>
        <taxon>Fungi</taxon>
        <taxon>Dikarya</taxon>
        <taxon>Ascomycota</taxon>
        <taxon>Taphrinomycotina</taxon>
        <taxon>Taphrinomycotina incertae sedis</taxon>
        <taxon>Saitoella</taxon>
    </lineage>
</organism>
<feature type="compositionally biased region" description="Basic and acidic residues" evidence="3">
    <location>
        <begin position="416"/>
        <end position="432"/>
    </location>
</feature>
<dbReference type="InterPro" id="IPR039762">
    <property type="entry name" value="Nmd2/UPF2"/>
</dbReference>
<dbReference type="GO" id="GO:0000184">
    <property type="term" value="P:nuclear-transcribed mRNA catabolic process, nonsense-mediated decay"/>
    <property type="evidence" value="ECO:0007669"/>
    <property type="project" value="InterPro"/>
</dbReference>
<dbReference type="GO" id="GO:0035145">
    <property type="term" value="C:exon-exon junction complex"/>
    <property type="evidence" value="ECO:0007669"/>
    <property type="project" value="TreeGrafter"/>
</dbReference>
<evidence type="ECO:0000259" key="4">
    <source>
        <dbReference type="SMART" id="SM00543"/>
    </source>
</evidence>
<accession>A0A0E9N7W9</accession>
<feature type="compositionally biased region" description="Acidic residues" evidence="3">
    <location>
        <begin position="918"/>
        <end position="972"/>
    </location>
</feature>
<name>A0A0E9N7W9_SAICN</name>
<feature type="compositionally biased region" description="Basic and acidic residues" evidence="3">
    <location>
        <begin position="9"/>
        <end position="19"/>
    </location>
</feature>
<feature type="region of interest" description="Disordered" evidence="3">
    <location>
        <begin position="249"/>
        <end position="273"/>
    </location>
</feature>
<comment type="subcellular location">
    <subcellularLocation>
        <location evidence="1">Cytoplasm</location>
    </subcellularLocation>
</comment>
<dbReference type="InterPro" id="IPR003890">
    <property type="entry name" value="MIF4G-like_typ-3"/>
</dbReference>
<dbReference type="Pfam" id="PF02854">
    <property type="entry name" value="MIF4G"/>
    <property type="match status" value="2"/>
</dbReference>
<dbReference type="InterPro" id="IPR016024">
    <property type="entry name" value="ARM-type_fold"/>
</dbReference>
<dbReference type="FunFam" id="1.25.40.180:FF:000037">
    <property type="entry name" value="Nonsense-mediated mRNA decay factor (Upf2)"/>
    <property type="match status" value="1"/>
</dbReference>
<dbReference type="GO" id="GO:0003723">
    <property type="term" value="F:RNA binding"/>
    <property type="evidence" value="ECO:0007669"/>
    <property type="project" value="InterPro"/>
</dbReference>
<dbReference type="Gene3D" id="1.25.40.180">
    <property type="match status" value="3"/>
</dbReference>
<sequence length="1199" mass="135570">MSSTTATKEVADGAEDRSRRERKRQLHHLNSRAWSGEPNLFKTSSSLDSSLKKNTAFIKKVRTALTAEKQAELLKDVQSLSLEKYLSEVVSGVAEGLGTCKTQAAVLAGVEIVSALHQRFSTRFTPYLTQRIYQALLPPSKSYLKGLSPEQREKEENTRISRQRVLIRVATEFWLAGILRKAEDGRELGEEYVDHGKAEGAPLPLTVMRGLLKDDKELVNLPLAVGFVKNFGFDVLGARTRTVRKTAEGEAAAEAANGAEGDHTEDTPLADGTVRDETRELLTGYWESVKYALVRHQKQINATARRNAEHLISSGQTFEDRQTAFNKLLRAQEKFVSSAQTLADALGVEMPHLPTPEEDRPESVVRALGSVAEGGRREGETVGSLWEDEDSRRFYEEVVDLSTRVPGIFLEAGKKSAEEEAAKEGEKKDKVEGTGAVGEEGGEMDLDEDEDEKEEEGDGADAAPTKTIGAQVDALLLRLPELTNRDLIDEFAVDFCFVNSKASRNRLIKTLYEIPRSRQDLLPYYARLIATLAPWMPDIRDKVVEKLDKEFRRLQRMREKDLAESRAKNIKYLSELTKFKICPPHVVFHCMKITLEDFNRSNIEILCHLLENCGRFLFRYGETSGRMGQMLEILNRKKSSAHLGGQERVMVENAFYQVNPPERAAIQQKDRSPVELYVRKLVYLDLSKKNVAKILKQLRKVNWQDPKMVGLLTKIFTKPWKIKFANLHYLAILVGGLSKYHPEFAVAVVDDVLEQIRLGLEQNIFKHNQRRIAAVKYLGELYNYKMVETSVIFDTLYLIVTLGHENGRPMPGRLTPLDPPDDFFRVRLVCALLESCGMCFDRGNSKKKLDMFLAFFQFYIHTKATLPMDVEFGVQDAFQLIRPDFKVHTSLEEAAKELDEIVARQMPQRAAEAKPEEVDVESDEGESEDEDEEGIDVEEELEAEEDKEAEVESDDDEDSEDEEESDEEEEVDVVVRRQREVDPEEEAEFEREFAKMMSESLETRKFERKQVFDVPLPVKRHVPQHAATAEPASTPAAPNGLAFTFLTKRGNKQQLRPLAVPEDSALAIATKNKQEAERAEQQKIKSLVLNYERTQEDEEKQALAASAARNGMTLRFGDVRGGDLLISYACSCMASLAGSDVSKRVTWEHKDDWIKPKASSGSPAWQFRYQLRWNYRWGLVASISGPARACVLCFRDSIP</sequence>
<dbReference type="Proteomes" id="UP000033140">
    <property type="component" value="Unassembled WGS sequence"/>
</dbReference>
<evidence type="ECO:0000256" key="2">
    <source>
        <dbReference type="ARBA" id="ARBA00022490"/>
    </source>
</evidence>
<comment type="caution">
    <text evidence="5">The sequence shown here is derived from an EMBL/GenBank/DDBJ whole genome shotgun (WGS) entry which is preliminary data.</text>
</comment>
<reference evidence="5 6" key="3">
    <citation type="journal article" date="2015" name="Genome Announc.">
        <title>Draft Genome Sequence of the Archiascomycetous Yeast Saitoella complicata.</title>
        <authorList>
            <person name="Yamauchi K."/>
            <person name="Kondo S."/>
            <person name="Hamamoto M."/>
            <person name="Takahashi Y."/>
            <person name="Ogura Y."/>
            <person name="Hayashi T."/>
            <person name="Nishida H."/>
        </authorList>
    </citation>
    <scope>NUCLEOTIDE SEQUENCE [LARGE SCALE GENOMIC DNA]</scope>
    <source>
        <strain evidence="5 6">NRRL Y-17804</strain>
    </source>
</reference>
<dbReference type="STRING" id="698492.A0A0E9N7W9"/>
<dbReference type="Gene3D" id="4.10.80.160">
    <property type="match status" value="1"/>
</dbReference>
<keyword evidence="2" id="KW-0963">Cytoplasm</keyword>
<evidence type="ECO:0000256" key="3">
    <source>
        <dbReference type="SAM" id="MobiDB-lite"/>
    </source>
</evidence>
<dbReference type="OMA" id="DFQHHQI"/>
<proteinExistence type="predicted"/>
<feature type="compositionally biased region" description="Acidic residues" evidence="3">
    <location>
        <begin position="440"/>
        <end position="459"/>
    </location>
</feature>
<dbReference type="Pfam" id="PF04050">
    <property type="entry name" value="Upf2"/>
    <property type="match status" value="1"/>
</dbReference>
<feature type="domain" description="MIF4G" evidence="4">
    <location>
        <begin position="472"/>
        <end position="661"/>
    </location>
</feature>
<dbReference type="SUPFAM" id="SSF48371">
    <property type="entry name" value="ARM repeat"/>
    <property type="match status" value="2"/>
</dbReference>
<dbReference type="GO" id="GO:0005737">
    <property type="term" value="C:cytoplasm"/>
    <property type="evidence" value="ECO:0007669"/>
    <property type="project" value="UniProtKB-SubCell"/>
</dbReference>
<dbReference type="AlphaFoldDB" id="A0A0E9N7W9"/>
<dbReference type="EMBL" id="BACD03000002">
    <property type="protein sequence ID" value="GAO46012.1"/>
    <property type="molecule type" value="Genomic_DNA"/>
</dbReference>
<dbReference type="SMART" id="SM00543">
    <property type="entry name" value="MIF4G"/>
    <property type="match status" value="2"/>
</dbReference>
<evidence type="ECO:0000313" key="5">
    <source>
        <dbReference type="EMBL" id="GAO46012.1"/>
    </source>
</evidence>
<reference evidence="5 6" key="1">
    <citation type="journal article" date="2011" name="J. Gen. Appl. Microbiol.">
        <title>Draft genome sequencing of the enigmatic yeast Saitoella complicata.</title>
        <authorList>
            <person name="Nishida H."/>
            <person name="Hamamoto M."/>
            <person name="Sugiyama J."/>
        </authorList>
    </citation>
    <scope>NUCLEOTIDE SEQUENCE [LARGE SCALE GENOMIC DNA]</scope>
    <source>
        <strain evidence="5 6">NRRL Y-17804</strain>
    </source>
</reference>